<dbReference type="OrthoDB" id="531568at2"/>
<evidence type="ECO:0000259" key="2">
    <source>
        <dbReference type="Pfam" id="PF14347"/>
    </source>
</evidence>
<organism evidence="3 4">
    <name type="scientific">Marinobacter vulgaris</name>
    <dbReference type="NCBI Taxonomy" id="1928331"/>
    <lineage>
        <taxon>Bacteria</taxon>
        <taxon>Pseudomonadati</taxon>
        <taxon>Pseudomonadota</taxon>
        <taxon>Gammaproteobacteria</taxon>
        <taxon>Pseudomonadales</taxon>
        <taxon>Marinobacteraceae</taxon>
        <taxon>Marinobacter</taxon>
    </lineage>
</organism>
<name>A0A2V3ZI45_9GAMM</name>
<feature type="signal peptide" evidence="1">
    <location>
        <begin position="1"/>
        <end position="17"/>
    </location>
</feature>
<dbReference type="InterPro" id="IPR025512">
    <property type="entry name" value="DUF4399"/>
</dbReference>
<evidence type="ECO:0000256" key="1">
    <source>
        <dbReference type="SAM" id="SignalP"/>
    </source>
</evidence>
<proteinExistence type="predicted"/>
<keyword evidence="1" id="KW-0732">Signal</keyword>
<dbReference type="Proteomes" id="UP000253987">
    <property type="component" value="Unassembled WGS sequence"/>
</dbReference>
<feature type="chain" id="PRO_5015945915" evidence="1">
    <location>
        <begin position="18"/>
        <end position="144"/>
    </location>
</feature>
<evidence type="ECO:0000313" key="3">
    <source>
        <dbReference type="EMBL" id="PXX89569.1"/>
    </source>
</evidence>
<gene>
    <name evidence="3" type="ORF">DIT71_13645</name>
</gene>
<protein>
    <submittedName>
        <fullName evidence="3">Rod shape-determining protein RodA</fullName>
    </submittedName>
</protein>
<dbReference type="Pfam" id="PF14347">
    <property type="entry name" value="DUF4399"/>
    <property type="match status" value="1"/>
</dbReference>
<evidence type="ECO:0000313" key="4">
    <source>
        <dbReference type="Proteomes" id="UP000253987"/>
    </source>
</evidence>
<accession>A0A2V3ZI45</accession>
<reference evidence="4" key="1">
    <citation type="submission" date="2018-05" db="EMBL/GenBank/DDBJ databases">
        <authorList>
            <person name="Lu D."/>
        </authorList>
    </citation>
    <scope>NUCLEOTIDE SEQUENCE [LARGE SCALE GENOMIC DNA]</scope>
    <source>
        <strain evidence="4">F01</strain>
    </source>
</reference>
<keyword evidence="4" id="KW-1185">Reference proteome</keyword>
<reference evidence="3 4" key="2">
    <citation type="submission" date="2018-06" db="EMBL/GenBank/DDBJ databases">
        <title>Marinobactersediminissp. nov, a moderately halophilic bacterium isolated from marine solar saltern.</title>
        <authorList>
            <person name="Zhang Y."/>
        </authorList>
    </citation>
    <scope>NUCLEOTIDE SEQUENCE [LARGE SCALE GENOMIC DNA]</scope>
    <source>
        <strain evidence="3 4">F01</strain>
    </source>
</reference>
<dbReference type="AlphaFoldDB" id="A0A2V3ZI45"/>
<dbReference type="RefSeq" id="WP_114613784.1">
    <property type="nucleotide sequence ID" value="NZ_QFWX01000006.1"/>
</dbReference>
<comment type="caution">
    <text evidence="3">The sequence shown here is derived from an EMBL/GenBank/DDBJ whole genome shotgun (WGS) entry which is preliminary data.</text>
</comment>
<sequence>MNIINSAQRLLFCSVLAASMVSGANGATPAPEGAAVYFVTPLDGQTVSSPLTVRFGLEGLGVAPAGVEREGTGHHHLLVDVDELPPLDEPVPADDRHIHFGGGQTQTTVELSPGEHTLQLLVGDHLHIPHEPPVMSEKITVTVE</sequence>
<feature type="domain" description="DUF4399" evidence="2">
    <location>
        <begin position="53"/>
        <end position="144"/>
    </location>
</feature>
<dbReference type="EMBL" id="QFWX01000006">
    <property type="protein sequence ID" value="PXX89569.1"/>
    <property type="molecule type" value="Genomic_DNA"/>
</dbReference>